<dbReference type="EMBL" id="CM042882">
    <property type="protein sequence ID" value="KAI4381242.1"/>
    <property type="molecule type" value="Genomic_DNA"/>
</dbReference>
<accession>A0ACB9RS12</accession>
<evidence type="ECO:0000313" key="1">
    <source>
        <dbReference type="EMBL" id="KAI4381242.1"/>
    </source>
</evidence>
<reference evidence="2" key="1">
    <citation type="journal article" date="2023" name="Front. Plant Sci.">
        <title>Chromosomal-level genome assembly of Melastoma candidum provides insights into trichome evolution.</title>
        <authorList>
            <person name="Zhong Y."/>
            <person name="Wu W."/>
            <person name="Sun C."/>
            <person name="Zou P."/>
            <person name="Liu Y."/>
            <person name="Dai S."/>
            <person name="Zhou R."/>
        </authorList>
    </citation>
    <scope>NUCLEOTIDE SEQUENCE [LARGE SCALE GENOMIC DNA]</scope>
</reference>
<evidence type="ECO:0000313" key="2">
    <source>
        <dbReference type="Proteomes" id="UP001057402"/>
    </source>
</evidence>
<comment type="caution">
    <text evidence="1">The sequence shown here is derived from an EMBL/GenBank/DDBJ whole genome shotgun (WGS) entry which is preliminary data.</text>
</comment>
<organism evidence="1 2">
    <name type="scientific">Melastoma candidum</name>
    <dbReference type="NCBI Taxonomy" id="119954"/>
    <lineage>
        <taxon>Eukaryota</taxon>
        <taxon>Viridiplantae</taxon>
        <taxon>Streptophyta</taxon>
        <taxon>Embryophyta</taxon>
        <taxon>Tracheophyta</taxon>
        <taxon>Spermatophyta</taxon>
        <taxon>Magnoliopsida</taxon>
        <taxon>eudicotyledons</taxon>
        <taxon>Gunneridae</taxon>
        <taxon>Pentapetalae</taxon>
        <taxon>rosids</taxon>
        <taxon>malvids</taxon>
        <taxon>Myrtales</taxon>
        <taxon>Melastomataceae</taxon>
        <taxon>Melastomatoideae</taxon>
        <taxon>Melastomateae</taxon>
        <taxon>Melastoma</taxon>
    </lineage>
</organism>
<sequence length="451" mass="49713">MGVVIEPAVWEPNPAAFVFLFVACCCSAFFLPYSSRNASAPSSALDGAPSSVPFRRFQRGFLLVYTLASVVEGLSSVYGEYEFGMLGLSKEQMVSSLCVGILASLVVGTSFSVLSDALGQKKFCMVFFFLHLFVGVLRKVSKHRSLWLASMCLSLASSIFTFSFEAWMVLEHEKQGHREELMNDTFWMMTFFGSACFIGTQLLANWLIGADVKENLSSPSIAALWLAVLGLACVARGWKRSSQTVGFHNYDKSYVHLFKDKRVVLLTFAQASIQFSGAVFGILWSPTLVADGRELNLGLIYPCLMVARMLGSTILPWVTSASMSIRTDDCLVYAFVISGFVFSVVAYDYQEVGFLLTLFCMYNACVGTIMPSLARLRTMYIPNHLRAGMIGFSLSLSNAAFLFFMVQRGYYQSIGNSTMMAFAAVGLFAAAGCMHVLKRLGKQPYQNGHKS</sequence>
<keyword evidence="2" id="KW-1185">Reference proteome</keyword>
<protein>
    <submittedName>
        <fullName evidence="1">Uncharacterized protein</fullName>
    </submittedName>
</protein>
<gene>
    <name evidence="1" type="ORF">MLD38_007334</name>
</gene>
<name>A0ACB9RS12_9MYRT</name>
<proteinExistence type="predicted"/>
<dbReference type="Proteomes" id="UP001057402">
    <property type="component" value="Chromosome 3"/>
</dbReference>